<accession>A0ABQ6BYQ1</accession>
<evidence type="ECO:0000313" key="1">
    <source>
        <dbReference type="EMBL" id="GLS05362.1"/>
    </source>
</evidence>
<dbReference type="EMBL" id="BSOZ01000044">
    <property type="protein sequence ID" value="GLS05362.1"/>
    <property type="molecule type" value="Genomic_DNA"/>
</dbReference>
<reference evidence="2" key="1">
    <citation type="journal article" date="2019" name="Int. J. Syst. Evol. Microbiol.">
        <title>The Global Catalogue of Microorganisms (GCM) 10K type strain sequencing project: providing services to taxonomists for standard genome sequencing and annotation.</title>
        <authorList>
            <consortium name="The Broad Institute Genomics Platform"/>
            <consortium name="The Broad Institute Genome Sequencing Center for Infectious Disease"/>
            <person name="Wu L."/>
            <person name="Ma J."/>
        </authorList>
    </citation>
    <scope>NUCLEOTIDE SEQUENCE [LARGE SCALE GENOMIC DNA]</scope>
    <source>
        <strain evidence="2">NBRC 104970</strain>
    </source>
</reference>
<name>A0ABQ6BYQ1_9NEIS</name>
<dbReference type="Proteomes" id="UP001156836">
    <property type="component" value="Unassembled WGS sequence"/>
</dbReference>
<keyword evidence="2" id="KW-1185">Reference proteome</keyword>
<evidence type="ECO:0000313" key="2">
    <source>
        <dbReference type="Proteomes" id="UP001156836"/>
    </source>
</evidence>
<organism evidence="1 2">
    <name type="scientific">Chitiniphilus shinanonensis</name>
    <dbReference type="NCBI Taxonomy" id="553088"/>
    <lineage>
        <taxon>Bacteria</taxon>
        <taxon>Pseudomonadati</taxon>
        <taxon>Pseudomonadota</taxon>
        <taxon>Betaproteobacteria</taxon>
        <taxon>Neisseriales</taxon>
        <taxon>Chitinibacteraceae</taxon>
        <taxon>Chitiniphilus</taxon>
    </lineage>
</organism>
<comment type="caution">
    <text evidence="1">The sequence shown here is derived from an EMBL/GenBank/DDBJ whole genome shotgun (WGS) entry which is preliminary data.</text>
</comment>
<proteinExistence type="predicted"/>
<gene>
    <name evidence="1" type="ORF">GCM10007860_25140</name>
</gene>
<sequence length="189" mass="21388">MELAQALLKNNRDDLNNAMGQKLIARLKGAAFFLFLFLASFAFAENGVSPFSQKNLGRCYKSTNDFFEYVIGERALDDENISVREKEGWVWIVDRTASTNYTWYLLSRSGKNLCFEAYILFAAEVGFENKCGKRVLRAIIPQALNFPGKLMIFEMGGGGRYFSIIHCYSMALSSKGKIKNPIECDQILD</sequence>
<dbReference type="RefSeq" id="WP_157236234.1">
    <property type="nucleotide sequence ID" value="NZ_BSOZ01000044.1"/>
</dbReference>
<protein>
    <submittedName>
        <fullName evidence="1">Uncharacterized protein</fullName>
    </submittedName>
</protein>